<keyword evidence="8 11" id="KW-1133">Transmembrane helix</keyword>
<keyword evidence="14" id="KW-1185">Reference proteome</keyword>
<dbReference type="GO" id="GO:0008270">
    <property type="term" value="F:zinc ion binding"/>
    <property type="evidence" value="ECO:0007669"/>
    <property type="project" value="UniProtKB-UniRule"/>
</dbReference>
<dbReference type="GO" id="GO:0004222">
    <property type="term" value="F:metalloendopeptidase activity"/>
    <property type="evidence" value="ECO:0007669"/>
    <property type="project" value="UniProtKB-UniRule"/>
</dbReference>
<dbReference type="GO" id="GO:0005886">
    <property type="term" value="C:plasma membrane"/>
    <property type="evidence" value="ECO:0007669"/>
    <property type="project" value="UniProtKB-SubCell"/>
</dbReference>
<dbReference type="Proteomes" id="UP000243333">
    <property type="component" value="Unassembled WGS sequence"/>
</dbReference>
<feature type="transmembrane region" description="Helical" evidence="11">
    <location>
        <begin position="179"/>
        <end position="199"/>
    </location>
</feature>
<evidence type="ECO:0000256" key="7">
    <source>
        <dbReference type="ARBA" id="ARBA00022833"/>
    </source>
</evidence>
<evidence type="ECO:0000313" key="14">
    <source>
        <dbReference type="Proteomes" id="UP000243333"/>
    </source>
</evidence>
<keyword evidence="5 11" id="KW-0479">Metal-binding</keyword>
<evidence type="ECO:0000256" key="6">
    <source>
        <dbReference type="ARBA" id="ARBA00022801"/>
    </source>
</evidence>
<organism evidence="13 14">
    <name type="scientific">Sporolituus thermophilus DSM 23256</name>
    <dbReference type="NCBI Taxonomy" id="1123285"/>
    <lineage>
        <taxon>Bacteria</taxon>
        <taxon>Bacillati</taxon>
        <taxon>Bacillota</taxon>
        <taxon>Negativicutes</taxon>
        <taxon>Selenomonadales</taxon>
        <taxon>Sporomusaceae</taxon>
        <taxon>Sporolituus</taxon>
    </lineage>
</organism>
<evidence type="ECO:0000256" key="3">
    <source>
        <dbReference type="ARBA" id="ARBA00022670"/>
    </source>
</evidence>
<keyword evidence="3 11" id="KW-0645">Protease</keyword>
<feature type="binding site" evidence="11">
    <location>
        <position position="130"/>
    </location>
    <ligand>
        <name>Zn(2+)</name>
        <dbReference type="ChEBI" id="CHEBI:29105"/>
        <note>catalytic</note>
    </ligand>
</feature>
<dbReference type="HAMAP" id="MF_00188">
    <property type="entry name" value="Pept_M48_protease_HtpX"/>
    <property type="match status" value="1"/>
</dbReference>
<comment type="similarity">
    <text evidence="1 11">Belongs to the peptidase M48B family.</text>
</comment>
<dbReference type="RefSeq" id="WP_093688702.1">
    <property type="nucleotide sequence ID" value="NZ_FNBU01000005.1"/>
</dbReference>
<keyword evidence="6 11" id="KW-0378">Hydrolase</keyword>
<keyword evidence="9 11" id="KW-0482">Metalloprotease</keyword>
<evidence type="ECO:0000256" key="8">
    <source>
        <dbReference type="ARBA" id="ARBA00022989"/>
    </source>
</evidence>
<protein>
    <recommendedName>
        <fullName evidence="11">Protease HtpX homolog</fullName>
        <ecNumber evidence="11">3.4.24.-</ecNumber>
    </recommendedName>
</protein>
<feature type="binding site" evidence="11">
    <location>
        <position position="208"/>
    </location>
    <ligand>
        <name>Zn(2+)</name>
        <dbReference type="ChEBI" id="CHEBI:29105"/>
        <note>catalytic</note>
    </ligand>
</feature>
<evidence type="ECO:0000256" key="5">
    <source>
        <dbReference type="ARBA" id="ARBA00022723"/>
    </source>
</evidence>
<dbReference type="PANTHER" id="PTHR43221">
    <property type="entry name" value="PROTEASE HTPX"/>
    <property type="match status" value="1"/>
</dbReference>
<dbReference type="EC" id="3.4.24.-" evidence="11"/>
<dbReference type="InterPro" id="IPR022919">
    <property type="entry name" value="Pept_M48_protease_HtpX"/>
</dbReference>
<evidence type="ECO:0000256" key="1">
    <source>
        <dbReference type="ARBA" id="ARBA00009779"/>
    </source>
</evidence>
<keyword evidence="13" id="KW-0346">Stress response</keyword>
<feature type="domain" description="Peptidase M48" evidence="12">
    <location>
        <begin position="64"/>
        <end position="283"/>
    </location>
</feature>
<evidence type="ECO:0000256" key="4">
    <source>
        <dbReference type="ARBA" id="ARBA00022692"/>
    </source>
</evidence>
<feature type="active site" evidence="11">
    <location>
        <position position="131"/>
    </location>
</feature>
<keyword evidence="7 11" id="KW-0862">Zinc</keyword>
<evidence type="ECO:0000256" key="11">
    <source>
        <dbReference type="HAMAP-Rule" id="MF_00188"/>
    </source>
</evidence>
<name>A0A1G7JMW7_9FIRM</name>
<evidence type="ECO:0000259" key="12">
    <source>
        <dbReference type="Pfam" id="PF01435"/>
    </source>
</evidence>
<keyword evidence="10 11" id="KW-0472">Membrane</keyword>
<evidence type="ECO:0000256" key="2">
    <source>
        <dbReference type="ARBA" id="ARBA00022475"/>
    </source>
</evidence>
<feature type="transmembrane region" description="Helical" evidence="11">
    <location>
        <begin position="140"/>
        <end position="159"/>
    </location>
</feature>
<dbReference type="GO" id="GO:0006508">
    <property type="term" value="P:proteolysis"/>
    <property type="evidence" value="ECO:0007669"/>
    <property type="project" value="UniProtKB-KW"/>
</dbReference>
<keyword evidence="2 11" id="KW-1003">Cell membrane</keyword>
<dbReference type="AlphaFoldDB" id="A0A1G7JMW7"/>
<sequence length="288" mass="31268">MNSLKTTILLAALTGLLLAVGSFFGGTKGMTVMFVVSILMNFFSYWYSDKIVLSMYGAREVTHQEAPDLIRMVSALAQKAKIPMPKVYIIDTDVPNAFATGRDPEHGAVAVTTGIMRALNYEELEGVIAHELAHIKNRDTLISTVVATIAGVITMIANIAQWTAFLGFGRSNDEEGNGIAGIVEFIFLVVLAPLAATLIQLGISRSREYQADETGALVSGNPLALASALQKIEYYAQHRIMPEATPATSHLFIVNPFSGGDWLVSLFSTHPTTAQRVARLQELAKRIR</sequence>
<feature type="transmembrane region" description="Helical" evidence="11">
    <location>
        <begin position="31"/>
        <end position="48"/>
    </location>
</feature>
<keyword evidence="4 11" id="KW-0812">Transmembrane</keyword>
<reference evidence="14" key="1">
    <citation type="submission" date="2016-10" db="EMBL/GenBank/DDBJ databases">
        <authorList>
            <person name="Varghese N."/>
            <person name="Submissions S."/>
        </authorList>
    </citation>
    <scope>NUCLEOTIDE SEQUENCE [LARGE SCALE GENOMIC DNA]</scope>
    <source>
        <strain evidence="14">DSM 23256</strain>
    </source>
</reference>
<comment type="cofactor">
    <cofactor evidence="11">
        <name>Zn(2+)</name>
        <dbReference type="ChEBI" id="CHEBI:29105"/>
    </cofactor>
    <text evidence="11">Binds 1 zinc ion per subunit.</text>
</comment>
<dbReference type="Gene3D" id="3.30.2010.10">
    <property type="entry name" value="Metalloproteases ('zincins'), catalytic domain"/>
    <property type="match status" value="1"/>
</dbReference>
<dbReference type="STRING" id="1123285.SAMN05660235_01010"/>
<dbReference type="PANTHER" id="PTHR43221:SF2">
    <property type="entry name" value="PROTEASE HTPX HOMOLOG"/>
    <property type="match status" value="1"/>
</dbReference>
<dbReference type="Pfam" id="PF01435">
    <property type="entry name" value="Peptidase_M48"/>
    <property type="match status" value="1"/>
</dbReference>
<comment type="subcellular location">
    <subcellularLocation>
        <location evidence="11">Cell membrane</location>
        <topology evidence="11">Multi-pass membrane protein</topology>
    </subcellularLocation>
</comment>
<gene>
    <name evidence="11" type="primary">htpX</name>
    <name evidence="13" type="ORF">SAMN05660235_01010</name>
</gene>
<proteinExistence type="inferred from homology"/>
<evidence type="ECO:0000256" key="10">
    <source>
        <dbReference type="ARBA" id="ARBA00023136"/>
    </source>
</evidence>
<evidence type="ECO:0000313" key="13">
    <source>
        <dbReference type="EMBL" id="SDF26298.1"/>
    </source>
</evidence>
<dbReference type="EMBL" id="FNBU01000005">
    <property type="protein sequence ID" value="SDF26298.1"/>
    <property type="molecule type" value="Genomic_DNA"/>
</dbReference>
<dbReference type="NCBIfam" id="NF002826">
    <property type="entry name" value="PRK03001.1"/>
    <property type="match status" value="1"/>
</dbReference>
<dbReference type="OrthoDB" id="15218at2"/>
<accession>A0A1G7JMW7</accession>
<evidence type="ECO:0000256" key="9">
    <source>
        <dbReference type="ARBA" id="ARBA00023049"/>
    </source>
</evidence>
<feature type="binding site" evidence="11">
    <location>
        <position position="134"/>
    </location>
    <ligand>
        <name>Zn(2+)</name>
        <dbReference type="ChEBI" id="CHEBI:29105"/>
        <note>catalytic</note>
    </ligand>
</feature>
<dbReference type="InterPro" id="IPR001915">
    <property type="entry name" value="Peptidase_M48"/>
</dbReference>
<dbReference type="InterPro" id="IPR050083">
    <property type="entry name" value="HtpX_protease"/>
</dbReference>
<dbReference type="CDD" id="cd07336">
    <property type="entry name" value="M48B_HtpX_like"/>
    <property type="match status" value="1"/>
</dbReference>